<accession>A0A455U7A1</accession>
<evidence type="ECO:0000313" key="2">
    <source>
        <dbReference type="EMBL" id="BBI61835.1"/>
    </source>
</evidence>
<evidence type="ECO:0000256" key="1">
    <source>
        <dbReference type="SAM" id="Phobius"/>
    </source>
</evidence>
<organism evidence="2 3">
    <name type="scientific">Vreelandella sulfidaeris</name>
    <dbReference type="NCBI Taxonomy" id="115553"/>
    <lineage>
        <taxon>Bacteria</taxon>
        <taxon>Pseudomonadati</taxon>
        <taxon>Pseudomonadota</taxon>
        <taxon>Gammaproteobacteria</taxon>
        <taxon>Oceanospirillales</taxon>
        <taxon>Halomonadaceae</taxon>
        <taxon>Vreelandella</taxon>
    </lineage>
</organism>
<keyword evidence="1" id="KW-0812">Transmembrane</keyword>
<reference evidence="2 3" key="1">
    <citation type="journal article" date="2019" name="Microbiol. Resour. Announc.">
        <title>Complete Genome Sequence of Halomonas sulfidaeris Strain Esulfide1 Isolated from a Metal Sulfide Rock at a Depth of 2,200 Meters, Obtained Using Nanopore Sequencing.</title>
        <authorList>
            <person name="Saito M."/>
            <person name="Nishigata A."/>
            <person name="Galipon J."/>
            <person name="Arakawa K."/>
        </authorList>
    </citation>
    <scope>NUCLEOTIDE SEQUENCE [LARGE SCALE GENOMIC DNA]</scope>
    <source>
        <strain evidence="2 3">ATCC BAA-803</strain>
    </source>
</reference>
<dbReference type="AlphaFoldDB" id="A0A455U7A1"/>
<keyword evidence="1" id="KW-0472">Membrane</keyword>
<sequence length="79" mass="8795">METLTSLLGAINGVVWGPVMLILLLGVGIYLQLGLKLMPIRKLGMGFKLMWQGEKPSLGWAKRPLLKREMKGKYLPSTL</sequence>
<evidence type="ECO:0008006" key="4">
    <source>
        <dbReference type="Google" id="ProtNLM"/>
    </source>
</evidence>
<dbReference type="Proteomes" id="UP000320231">
    <property type="component" value="Chromosome"/>
</dbReference>
<gene>
    <name evidence="2" type="ORF">HSBAA_31410</name>
</gene>
<keyword evidence="1" id="KW-1133">Transmembrane helix</keyword>
<dbReference type="EMBL" id="AP019514">
    <property type="protein sequence ID" value="BBI61835.1"/>
    <property type="molecule type" value="Genomic_DNA"/>
</dbReference>
<evidence type="ECO:0000313" key="3">
    <source>
        <dbReference type="Proteomes" id="UP000320231"/>
    </source>
</evidence>
<dbReference type="KEGG" id="hsr:HSBAA_31410"/>
<protein>
    <recommendedName>
        <fullName evidence="4">Sodium:alanine symporter family protein</fullName>
    </recommendedName>
</protein>
<proteinExistence type="predicted"/>
<name>A0A455U7A1_9GAMM</name>
<feature type="transmembrane region" description="Helical" evidence="1">
    <location>
        <begin position="15"/>
        <end position="35"/>
    </location>
</feature>